<dbReference type="AlphaFoldDB" id="A0A5N5T0K0"/>
<gene>
    <name evidence="2" type="ORF">Anas_05884</name>
</gene>
<name>A0A5N5T0K0_9CRUS</name>
<sequence length="233" mass="27397">MLRVYSKKILISILMSHLLGFSVEEILKPSWVLYKEQEEKKRKKNEEKYLFTPPVKDIDYCPILLRKVDYLEIQYTPLPYNEKPKKNEGKNEGKATELQIRKLFYRKEIIPFTPALPKTLWYHDSCCDTSVQLNYYKYVEIANEDKLEMSITNILSNPSLYREAQHLQKQVGVVSKALDKSDTAILSIAVNEWLVLLESEVLDPYKANIRKRMEEATEPFFFVANMMDPQYLG</sequence>
<feature type="chain" id="PRO_5024421713" evidence="1">
    <location>
        <begin position="21"/>
        <end position="233"/>
    </location>
</feature>
<evidence type="ECO:0000256" key="1">
    <source>
        <dbReference type="SAM" id="SignalP"/>
    </source>
</evidence>
<dbReference type="Proteomes" id="UP000326759">
    <property type="component" value="Unassembled WGS sequence"/>
</dbReference>
<evidence type="ECO:0000313" key="2">
    <source>
        <dbReference type="EMBL" id="KAB7499715.1"/>
    </source>
</evidence>
<feature type="signal peptide" evidence="1">
    <location>
        <begin position="1"/>
        <end position="20"/>
    </location>
</feature>
<keyword evidence="1" id="KW-0732">Signal</keyword>
<reference evidence="2 3" key="1">
    <citation type="journal article" date="2019" name="PLoS Biol.">
        <title>Sex chromosomes control vertical transmission of feminizing Wolbachia symbionts in an isopod.</title>
        <authorList>
            <person name="Becking T."/>
            <person name="Chebbi M.A."/>
            <person name="Giraud I."/>
            <person name="Moumen B."/>
            <person name="Laverre T."/>
            <person name="Caubet Y."/>
            <person name="Peccoud J."/>
            <person name="Gilbert C."/>
            <person name="Cordaux R."/>
        </authorList>
    </citation>
    <scope>NUCLEOTIDE SEQUENCE [LARGE SCALE GENOMIC DNA]</scope>
    <source>
        <strain evidence="2">ANa2</strain>
        <tissue evidence="2">Whole body excluding digestive tract and cuticle</tissue>
    </source>
</reference>
<dbReference type="EMBL" id="SEYY01017103">
    <property type="protein sequence ID" value="KAB7499715.1"/>
    <property type="molecule type" value="Genomic_DNA"/>
</dbReference>
<organism evidence="2 3">
    <name type="scientific">Armadillidium nasatum</name>
    <dbReference type="NCBI Taxonomy" id="96803"/>
    <lineage>
        <taxon>Eukaryota</taxon>
        <taxon>Metazoa</taxon>
        <taxon>Ecdysozoa</taxon>
        <taxon>Arthropoda</taxon>
        <taxon>Crustacea</taxon>
        <taxon>Multicrustacea</taxon>
        <taxon>Malacostraca</taxon>
        <taxon>Eumalacostraca</taxon>
        <taxon>Peracarida</taxon>
        <taxon>Isopoda</taxon>
        <taxon>Oniscidea</taxon>
        <taxon>Crinocheta</taxon>
        <taxon>Armadillidiidae</taxon>
        <taxon>Armadillidium</taxon>
    </lineage>
</organism>
<comment type="caution">
    <text evidence="2">The sequence shown here is derived from an EMBL/GenBank/DDBJ whole genome shotgun (WGS) entry which is preliminary data.</text>
</comment>
<proteinExistence type="predicted"/>
<protein>
    <submittedName>
        <fullName evidence="2">Uncharacterized protein</fullName>
    </submittedName>
</protein>
<dbReference type="OrthoDB" id="6350845at2759"/>
<keyword evidence="3" id="KW-1185">Reference proteome</keyword>
<evidence type="ECO:0000313" key="3">
    <source>
        <dbReference type="Proteomes" id="UP000326759"/>
    </source>
</evidence>
<accession>A0A5N5T0K0</accession>